<dbReference type="NCBIfam" id="TIGR02681">
    <property type="entry name" value="phage_pRha"/>
    <property type="match status" value="1"/>
</dbReference>
<comment type="caution">
    <text evidence="1">The sequence shown here is derived from an EMBL/GenBank/DDBJ whole genome shotgun (WGS) entry which is preliminary data.</text>
</comment>
<dbReference type="Proteomes" id="UP000470980">
    <property type="component" value="Unassembled WGS sequence"/>
</dbReference>
<gene>
    <name evidence="1" type="ORF">FYL10_04905</name>
</gene>
<evidence type="ECO:0000313" key="1">
    <source>
        <dbReference type="EMBL" id="MYY73021.1"/>
    </source>
</evidence>
<dbReference type="Pfam" id="PF09669">
    <property type="entry name" value="Phage_pRha"/>
    <property type="match status" value="1"/>
</dbReference>
<proteinExistence type="predicted"/>
<evidence type="ECO:0000313" key="2">
    <source>
        <dbReference type="Proteomes" id="UP000470980"/>
    </source>
</evidence>
<reference evidence="1 2" key="1">
    <citation type="journal article" date="2020" name="Food Funct.">
        <title>Screening of Lactobacillus salivarius strains from the feces of Chinese populations and the evaluation of their effects against intestinal inflammation in mice.</title>
        <authorList>
            <person name="Zhai Q."/>
            <person name="Shen X."/>
            <person name="Cen S."/>
            <person name="Zhang C."/>
            <person name="Tian F."/>
            <person name="Zhao J."/>
            <person name="Zhang H."/>
            <person name="Xue Y."/>
            <person name="Chen W."/>
        </authorList>
    </citation>
    <scope>NUCLEOTIDE SEQUENCE [LARGE SCALE GENOMIC DNA]</scope>
    <source>
        <strain evidence="1 2">FZJTZ9M6.scaf</strain>
    </source>
</reference>
<accession>A0ABD6J4S7</accession>
<dbReference type="EMBL" id="VSTR01000005">
    <property type="protein sequence ID" value="MYY73021.1"/>
    <property type="molecule type" value="Genomic_DNA"/>
</dbReference>
<dbReference type="InterPro" id="IPR014054">
    <property type="entry name" value="Phage_regulatory_Rha"/>
</dbReference>
<dbReference type="AlphaFoldDB" id="A0ABD6J4S7"/>
<name>A0ABD6J4S7_9LACO</name>
<sequence length="247" mass="28950">MHNNLFNNTNIEVISKYENSSVTVCPKQLIPMNKYGLFADTNETARVDSRFIAQAFDKHHDDVLRDLKNLLKPMNGLSNDFIQCNFTFTFYIDSQGQKLPCYQLTRDGFIMLIMRYTGEKANHSKELYIQHFNEMEEQIKVLRSARIEFPMLTEQIQLIHENPKSYHYSNECNLINRIVLGISAKKFREKNGLKKGTSIRPYLSSDQLKQVDTLQKIDIGLMVGIPSYQERKQKLEWYYAKIYGIKD</sequence>
<protein>
    <submittedName>
        <fullName evidence="1">Rha family transcriptional regulator</fullName>
    </submittedName>
</protein>
<organism evidence="1 2">
    <name type="scientific">Ligilactobacillus salivarius</name>
    <dbReference type="NCBI Taxonomy" id="1624"/>
    <lineage>
        <taxon>Bacteria</taxon>
        <taxon>Bacillati</taxon>
        <taxon>Bacillota</taxon>
        <taxon>Bacilli</taxon>
        <taxon>Lactobacillales</taxon>
        <taxon>Lactobacillaceae</taxon>
        <taxon>Ligilactobacillus</taxon>
    </lineage>
</organism>
<dbReference type="RefSeq" id="WP_161010958.1">
    <property type="nucleotide sequence ID" value="NZ_VSTR01000005.1"/>
</dbReference>